<dbReference type="Proteomes" id="UP000011205">
    <property type="component" value="Unassembled WGS sequence"/>
</dbReference>
<dbReference type="RefSeq" id="WP_003998733.1">
    <property type="nucleotide sequence ID" value="NZ_AMLP01000108.1"/>
</dbReference>
<organism evidence="5 6">
    <name type="scientific">Streptomyces viridochromogenes Tue57</name>
    <dbReference type="NCBI Taxonomy" id="1160705"/>
    <lineage>
        <taxon>Bacteria</taxon>
        <taxon>Bacillati</taxon>
        <taxon>Actinomycetota</taxon>
        <taxon>Actinomycetes</taxon>
        <taxon>Kitasatosporales</taxon>
        <taxon>Streptomycetaceae</taxon>
        <taxon>Streptomyces</taxon>
    </lineage>
</organism>
<feature type="region of interest" description="Disordered" evidence="2">
    <location>
        <begin position="499"/>
        <end position="538"/>
    </location>
</feature>
<dbReference type="InterPro" id="IPR056823">
    <property type="entry name" value="TEN-like_YD-shell"/>
</dbReference>
<name>L8PHK7_STRVR</name>
<gene>
    <name evidence="5" type="ORF">STVIR_3395</name>
</gene>
<evidence type="ECO:0000256" key="2">
    <source>
        <dbReference type="SAM" id="MobiDB-lite"/>
    </source>
</evidence>
<dbReference type="Gene3D" id="2.180.10.10">
    <property type="entry name" value="RHS repeat-associated core"/>
    <property type="match status" value="1"/>
</dbReference>
<dbReference type="InterPro" id="IPR022385">
    <property type="entry name" value="Rhs_assc_core"/>
</dbReference>
<evidence type="ECO:0000313" key="6">
    <source>
        <dbReference type="Proteomes" id="UP000011205"/>
    </source>
</evidence>
<comment type="caution">
    <text evidence="5">The sequence shown here is derived from an EMBL/GenBank/DDBJ whole genome shotgun (WGS) entry which is preliminary data.</text>
</comment>
<feature type="compositionally biased region" description="Pro residues" evidence="2">
    <location>
        <begin position="500"/>
        <end position="527"/>
    </location>
</feature>
<dbReference type="EMBL" id="AMLP01000108">
    <property type="protein sequence ID" value="ELS55654.1"/>
    <property type="molecule type" value="Genomic_DNA"/>
</dbReference>
<dbReference type="Pfam" id="PF13930">
    <property type="entry name" value="Endonuclea_NS_2"/>
    <property type="match status" value="1"/>
</dbReference>
<evidence type="ECO:0000259" key="3">
    <source>
        <dbReference type="Pfam" id="PF13930"/>
    </source>
</evidence>
<evidence type="ECO:0000259" key="4">
    <source>
        <dbReference type="Pfam" id="PF25023"/>
    </source>
</evidence>
<feature type="region of interest" description="Disordered" evidence="2">
    <location>
        <begin position="564"/>
        <end position="588"/>
    </location>
</feature>
<protein>
    <submittedName>
        <fullName evidence="5">Putative YD repeat protein</fullName>
    </submittedName>
</protein>
<keyword evidence="1" id="KW-0677">Repeat</keyword>
<feature type="domain" description="Teneurin-like YD-shell" evidence="4">
    <location>
        <begin position="97"/>
        <end position="387"/>
    </location>
</feature>
<feature type="domain" description="Type VII secretion system protein EssD-like" evidence="3">
    <location>
        <begin position="595"/>
        <end position="742"/>
    </location>
</feature>
<accession>L8PHK7</accession>
<evidence type="ECO:0000256" key="1">
    <source>
        <dbReference type="ARBA" id="ARBA00022737"/>
    </source>
</evidence>
<dbReference type="Gene3D" id="3.40.570.10">
    <property type="entry name" value="Extracellular Endonuclease, subunit A"/>
    <property type="match status" value="1"/>
</dbReference>
<dbReference type="NCBIfam" id="TIGR03696">
    <property type="entry name" value="Rhs_assc_core"/>
    <property type="match status" value="1"/>
</dbReference>
<dbReference type="InterPro" id="IPR044927">
    <property type="entry name" value="Endonuclea_NS_2"/>
</dbReference>
<sequence>MTRDTYSYNDRGQLLTADGPGGASSYSYNVDGNMTLRKSKGGTANYGYDSAGRLDWVWDSITNNDIWYDFDAAGRPRQEQYVTKPEGATAYTVTGKRTYTYDDLGRLKADSVTSREGTTTVTSTTYGYDLDNNLTSKKTTGTAGAGENAYGYDYAGRLKSWTKDGTTTPYEWDAVGNRIKTGATTATFDARNRQMADGSEQFTYTARGTLASVTVDGGASRALTFDAFERKINDGATTYTYDSLDRVQSRGSTTFTYDGGSNGLANDGTTNYNRTPEGTLLSLATGTTKQWAVTDKHTDLTAGLTPDATQVAGSTAYDPFGTETATNGTTPAVGYQSGWTDPDNGHVNMAARWYQPGTGSFASRDTWQLDPSPSVQANRYTYGNATPINATDPTGHAVPIILGGLALGEAFGWGVLGTIVGGGGAVVYDTWSSSSSGTTTGTYSHSSALSSLGDGSLASSIYAQANNFAGGGSSGLVSTGIGACTYSCGSGIVIAKPQVVTPPRPPIDQNPNNGPHPNPAPTRPAPKPDWDPNNGKWNPGDAVNLVVGALKMLDLVNDQQYTPASQEAYGTAPGHGADSGARNRDDQDCRRNGEGWVEYGDLDSSHGDRATGVEACLDSAYLKTHPGSATKWKQVAPPGYEWARDYAGYLGNRPPGEWVNACHLLGKSLSGDGLKPENLSTCARSTNSNPIAANDPGIADHMASFESQVKTAIDQGQVVHYKVTPAYMGPRTVPAAYEITAQGTLNGKPGLSLEVPVSNMMYSNKFKNWYNIGTVIHEGVPVPTGTTP</sequence>
<evidence type="ECO:0000313" key="5">
    <source>
        <dbReference type="EMBL" id="ELS55654.1"/>
    </source>
</evidence>
<dbReference type="AlphaFoldDB" id="L8PHK7"/>
<reference evidence="5 6" key="1">
    <citation type="journal article" date="2013" name="Genome Announc.">
        <title>Draft Genome Sequence of Streptomyces viridochromogenes Strain Tu57, Producer of Avilamycin.</title>
        <authorList>
            <person name="Gruning B.A."/>
            <person name="Erxleben A."/>
            <person name="Hahnlein A."/>
            <person name="Gunther S."/>
        </authorList>
    </citation>
    <scope>NUCLEOTIDE SEQUENCE [LARGE SCALE GENOMIC DNA]</scope>
    <source>
        <strain evidence="5 6">Tue57</strain>
    </source>
</reference>
<dbReference type="InterPro" id="IPR044929">
    <property type="entry name" value="DNA/RNA_non-sp_Endonuclease_sf"/>
</dbReference>
<proteinExistence type="predicted"/>
<dbReference type="Pfam" id="PF25023">
    <property type="entry name" value="TEN_YD-shell"/>
    <property type="match status" value="1"/>
</dbReference>
<dbReference type="PATRIC" id="fig|1160705.3.peg.3366"/>